<dbReference type="InterPro" id="IPR033985">
    <property type="entry name" value="SusD-like_N"/>
</dbReference>
<dbReference type="PROSITE" id="PS51257">
    <property type="entry name" value="PROKAR_LIPOPROTEIN"/>
    <property type="match status" value="1"/>
</dbReference>
<dbReference type="Proteomes" id="UP000293874">
    <property type="component" value="Unassembled WGS sequence"/>
</dbReference>
<dbReference type="GO" id="GO:0009279">
    <property type="term" value="C:cell outer membrane"/>
    <property type="evidence" value="ECO:0007669"/>
    <property type="project" value="UniProtKB-SubCell"/>
</dbReference>
<evidence type="ECO:0000259" key="6">
    <source>
        <dbReference type="Pfam" id="PF07980"/>
    </source>
</evidence>
<keyword evidence="5" id="KW-0998">Cell outer membrane</keyword>
<dbReference type="Pfam" id="PF14322">
    <property type="entry name" value="SusD-like_3"/>
    <property type="match status" value="1"/>
</dbReference>
<protein>
    <submittedName>
        <fullName evidence="8">SusD-like starch-binding protein associating with outer membrane</fullName>
    </submittedName>
</protein>
<evidence type="ECO:0000313" key="8">
    <source>
        <dbReference type="EMBL" id="RZS72649.1"/>
    </source>
</evidence>
<evidence type="ECO:0000256" key="5">
    <source>
        <dbReference type="ARBA" id="ARBA00023237"/>
    </source>
</evidence>
<name>A0A4Q7MX39_9BACT</name>
<dbReference type="OrthoDB" id="993981at2"/>
<sequence>MKRILIIFGMLLVAFTGCRKLDENPANFISPENFYRTRSDAIAAVTAAYAPVRNNGFVTRNYAILGEITTDNMFPLPNNNDRVQLDNYVHTPTNGILRETWTNFYQGIAYANNVIDRVPAINMDENLRARLVGEAQFLRAFYYYHLVRLFGDLPLVTKALKSLAELEYPKRSPKADVYKVIIDDLKAAESVLPPTYSGADRGRATKGAASAFLASVYLTQKQYQLAADKAAEVMAPASGFGYGLWDDYADVFDIKNEFGKEAIFDAQFVSGPAGQGGNLIAFFAQENNAVGGRGFGSFQPTQELYDAFQVNDKRKAIFFTKGTDNKYYCNKWIDADAKTENQSDNNYPLMRYATVVLTFAEAYNEVHTPVDDNDAYKAINSIRQRAGLPLFSGLTQDQLRDSILNERRLELCFEGERWFDLVRTGLLESTLKAKGTANIKPYHVLFPVPQFEIDLNQNLKPQNTGYPD</sequence>
<organism evidence="8 9">
    <name type="scientific">Pseudobacter ginsenosidimutans</name>
    <dbReference type="NCBI Taxonomy" id="661488"/>
    <lineage>
        <taxon>Bacteria</taxon>
        <taxon>Pseudomonadati</taxon>
        <taxon>Bacteroidota</taxon>
        <taxon>Chitinophagia</taxon>
        <taxon>Chitinophagales</taxon>
        <taxon>Chitinophagaceae</taxon>
        <taxon>Pseudobacter</taxon>
    </lineage>
</organism>
<feature type="domain" description="RagB/SusD" evidence="6">
    <location>
        <begin position="321"/>
        <end position="466"/>
    </location>
</feature>
<keyword evidence="9" id="KW-1185">Reference proteome</keyword>
<gene>
    <name evidence="8" type="ORF">EV199_4572</name>
</gene>
<accession>A0A4Q7MX39</accession>
<evidence type="ECO:0000256" key="3">
    <source>
        <dbReference type="ARBA" id="ARBA00022729"/>
    </source>
</evidence>
<dbReference type="CDD" id="cd08977">
    <property type="entry name" value="SusD"/>
    <property type="match status" value="1"/>
</dbReference>
<evidence type="ECO:0000259" key="7">
    <source>
        <dbReference type="Pfam" id="PF14322"/>
    </source>
</evidence>
<evidence type="ECO:0000256" key="2">
    <source>
        <dbReference type="ARBA" id="ARBA00006275"/>
    </source>
</evidence>
<comment type="caution">
    <text evidence="8">The sequence shown here is derived from an EMBL/GenBank/DDBJ whole genome shotgun (WGS) entry which is preliminary data.</text>
</comment>
<evidence type="ECO:0000313" key="9">
    <source>
        <dbReference type="Proteomes" id="UP000293874"/>
    </source>
</evidence>
<keyword evidence="4" id="KW-0472">Membrane</keyword>
<feature type="domain" description="SusD-like N-terminal" evidence="7">
    <location>
        <begin position="40"/>
        <end position="218"/>
    </location>
</feature>
<dbReference type="InterPro" id="IPR012944">
    <property type="entry name" value="SusD_RagB_dom"/>
</dbReference>
<dbReference type="EMBL" id="SGXA01000002">
    <property type="protein sequence ID" value="RZS72649.1"/>
    <property type="molecule type" value="Genomic_DNA"/>
</dbReference>
<dbReference type="Pfam" id="PF07980">
    <property type="entry name" value="SusD_RagB"/>
    <property type="match status" value="1"/>
</dbReference>
<keyword evidence="3" id="KW-0732">Signal</keyword>
<dbReference type="RefSeq" id="WP_130543045.1">
    <property type="nucleotide sequence ID" value="NZ_CP042431.1"/>
</dbReference>
<dbReference type="Gene3D" id="1.25.40.390">
    <property type="match status" value="1"/>
</dbReference>
<evidence type="ECO:0000256" key="4">
    <source>
        <dbReference type="ARBA" id="ARBA00023136"/>
    </source>
</evidence>
<dbReference type="AlphaFoldDB" id="A0A4Q7MX39"/>
<dbReference type="InterPro" id="IPR011990">
    <property type="entry name" value="TPR-like_helical_dom_sf"/>
</dbReference>
<comment type="subcellular location">
    <subcellularLocation>
        <location evidence="1">Cell outer membrane</location>
    </subcellularLocation>
</comment>
<reference evidence="8 9" key="1">
    <citation type="submission" date="2019-02" db="EMBL/GenBank/DDBJ databases">
        <title>Genomic Encyclopedia of Type Strains, Phase IV (KMG-IV): sequencing the most valuable type-strain genomes for metagenomic binning, comparative biology and taxonomic classification.</title>
        <authorList>
            <person name="Goeker M."/>
        </authorList>
    </citation>
    <scope>NUCLEOTIDE SEQUENCE [LARGE SCALE GENOMIC DNA]</scope>
    <source>
        <strain evidence="8 9">DSM 18116</strain>
    </source>
</reference>
<dbReference type="SUPFAM" id="SSF48452">
    <property type="entry name" value="TPR-like"/>
    <property type="match status" value="1"/>
</dbReference>
<evidence type="ECO:0000256" key="1">
    <source>
        <dbReference type="ARBA" id="ARBA00004442"/>
    </source>
</evidence>
<proteinExistence type="inferred from homology"/>
<comment type="similarity">
    <text evidence="2">Belongs to the SusD family.</text>
</comment>